<accession>A0A6N8F2Q2</accession>
<dbReference type="EMBL" id="WNZZ01000019">
    <property type="protein sequence ID" value="MUG24921.1"/>
    <property type="molecule type" value="Genomic_DNA"/>
</dbReference>
<evidence type="ECO:0000313" key="2">
    <source>
        <dbReference type="Proteomes" id="UP000442469"/>
    </source>
</evidence>
<name>A0A6N8F2Q2_PAEMA</name>
<evidence type="ECO:0000313" key="1">
    <source>
        <dbReference type="EMBL" id="MUG24921.1"/>
    </source>
</evidence>
<comment type="caution">
    <text evidence="1">The sequence shown here is derived from an EMBL/GenBank/DDBJ whole genome shotgun (WGS) entry which is preliminary data.</text>
</comment>
<dbReference type="RefSeq" id="WP_155620796.1">
    <property type="nucleotide sequence ID" value="NZ_JAHAJO010000012.1"/>
</dbReference>
<organism evidence="1 2">
    <name type="scientific">Paenibacillus macerans</name>
    <name type="common">Bacillus macerans</name>
    <dbReference type="NCBI Taxonomy" id="44252"/>
    <lineage>
        <taxon>Bacteria</taxon>
        <taxon>Bacillati</taxon>
        <taxon>Bacillota</taxon>
        <taxon>Bacilli</taxon>
        <taxon>Bacillales</taxon>
        <taxon>Paenibacillaceae</taxon>
        <taxon>Paenibacillus</taxon>
    </lineage>
</organism>
<gene>
    <name evidence="1" type="ORF">GNQ08_21385</name>
</gene>
<dbReference type="Proteomes" id="UP000442469">
    <property type="component" value="Unassembled WGS sequence"/>
</dbReference>
<proteinExistence type="predicted"/>
<reference evidence="1 2" key="1">
    <citation type="submission" date="2019-11" db="EMBL/GenBank/DDBJ databases">
        <title>Draft genome sequences of five Paenibacillus species of dairy origin.</title>
        <authorList>
            <person name="Olajide A.M."/>
            <person name="Chen S."/>
            <person name="Lapointe G."/>
        </authorList>
    </citation>
    <scope>NUCLEOTIDE SEQUENCE [LARGE SCALE GENOMIC DNA]</scope>
    <source>
        <strain evidence="1 2">3CT49</strain>
    </source>
</reference>
<protein>
    <submittedName>
        <fullName evidence="1">Uncharacterized protein</fullName>
    </submittedName>
</protein>
<sequence length="48" mass="5575">MEKMTIRLEDIISYFQAIGHKEAARGFEELANQISEERRAGKEMCEQS</sequence>
<dbReference type="AlphaFoldDB" id="A0A6N8F2Q2"/>